<comment type="caution">
    <text evidence="3">The sequence shown here is derived from an EMBL/GenBank/DDBJ whole genome shotgun (WGS) entry which is preliminary data.</text>
</comment>
<feature type="region of interest" description="Disordered" evidence="1">
    <location>
        <begin position="230"/>
        <end position="318"/>
    </location>
</feature>
<dbReference type="Proteomes" id="UP000728185">
    <property type="component" value="Unassembled WGS sequence"/>
</dbReference>
<protein>
    <submittedName>
        <fullName evidence="3">Uncharacterized protein</fullName>
    </submittedName>
</protein>
<evidence type="ECO:0000313" key="3">
    <source>
        <dbReference type="EMBL" id="KAA0186588.1"/>
    </source>
</evidence>
<gene>
    <name evidence="3" type="ORF">FBUS_08002</name>
</gene>
<proteinExistence type="predicted"/>
<sequence>MKYHHILTLLTIVNCVFSSDSRESTQDYSDKSSPVEPTVDEASQRKAQLDFAHTLMARPAELGMDVSADDSEPGLVQTIFSPNCYSQQAIRLDKKLYQIDVANARVATLGSLCGAAVLSADQRALEFLQNTQDRIRRQQVTLFKEANKLVSAFTADPKRVLNEAELSSTPNSPGSPDKVKFIVDEPDLDAHDLRWEMNSLHFSTDATSSDSDEEGPTPEEIQHLAKEIRKAEGTRFKQKSRSHRHRKDDEEPGAVPKPPPPNPLGHSKRALMRSHTTVPSGLCAHGDSNTGSNVSLLSNSHQMPNAAAGRNGKHKESGAHSGLPFNLLSLTGQLSWLVSEYLERGSSTYQWASDLIHSISKMSVTRSTWLNVHQQLRETTELLYANRGRSPLSGVPTSLSAKGVLAWTNILAAFQAIQMGDTNAATVTAETARQLLSSANAKKDKSLTNLVSLLEKKFHLAYVCDLVLWRAHKVLFSTQDLNDRDASIPQLTDFRIRLLQVRLDQANVQNWSPELVDLIIRWIDEEIENNSTRSTPQESDRYFLNELRLFRTSVQRFQSLVKSITKSEFTSKAYLLNARKDDLGSDLTTSRDSLSTTGNSSHHSLHCHPHLHHHGQGGHQQDLRPLDADRCSHTYAALIKQIHDHAMSQRPLSYFAVRALYDIAMELGCDIDWNKRMETLEEELTKAYEDWERLFKVRFRPEYYDQVVGDKPKHEKRQ</sequence>
<dbReference type="AlphaFoldDB" id="A0A8E0RLI9"/>
<organism evidence="3 4">
    <name type="scientific">Fasciolopsis buskii</name>
    <dbReference type="NCBI Taxonomy" id="27845"/>
    <lineage>
        <taxon>Eukaryota</taxon>
        <taxon>Metazoa</taxon>
        <taxon>Spiralia</taxon>
        <taxon>Lophotrochozoa</taxon>
        <taxon>Platyhelminthes</taxon>
        <taxon>Trematoda</taxon>
        <taxon>Digenea</taxon>
        <taxon>Plagiorchiida</taxon>
        <taxon>Echinostomata</taxon>
        <taxon>Echinostomatoidea</taxon>
        <taxon>Fasciolidae</taxon>
        <taxon>Fasciolopsis</taxon>
    </lineage>
</organism>
<feature type="compositionally biased region" description="Polar residues" evidence="1">
    <location>
        <begin position="287"/>
        <end position="303"/>
    </location>
</feature>
<dbReference type="OrthoDB" id="6247591at2759"/>
<feature type="compositionally biased region" description="Basic residues" evidence="1">
    <location>
        <begin position="603"/>
        <end position="616"/>
    </location>
</feature>
<feature type="region of interest" description="Disordered" evidence="1">
    <location>
        <begin position="588"/>
        <end position="625"/>
    </location>
</feature>
<feature type="compositionally biased region" description="Low complexity" evidence="1">
    <location>
        <begin position="588"/>
        <end position="602"/>
    </location>
</feature>
<evidence type="ECO:0000256" key="1">
    <source>
        <dbReference type="SAM" id="MobiDB-lite"/>
    </source>
</evidence>
<dbReference type="EMBL" id="LUCM01009659">
    <property type="protein sequence ID" value="KAA0186588.1"/>
    <property type="molecule type" value="Genomic_DNA"/>
</dbReference>
<evidence type="ECO:0000313" key="4">
    <source>
        <dbReference type="Proteomes" id="UP000728185"/>
    </source>
</evidence>
<name>A0A8E0RLI9_9TREM</name>
<accession>A0A8E0RLI9</accession>
<feature type="region of interest" description="Disordered" evidence="1">
    <location>
        <begin position="23"/>
        <end position="42"/>
    </location>
</feature>
<feature type="signal peptide" evidence="2">
    <location>
        <begin position="1"/>
        <end position="18"/>
    </location>
</feature>
<feature type="compositionally biased region" description="Basic residues" evidence="1">
    <location>
        <begin position="236"/>
        <end position="246"/>
    </location>
</feature>
<reference evidence="3" key="1">
    <citation type="submission" date="2019-05" db="EMBL/GenBank/DDBJ databases">
        <title>Annotation for the trematode Fasciolopsis buski.</title>
        <authorList>
            <person name="Choi Y.-J."/>
        </authorList>
    </citation>
    <scope>NUCLEOTIDE SEQUENCE</scope>
    <source>
        <strain evidence="3">HT</strain>
        <tissue evidence="3">Whole worm</tissue>
    </source>
</reference>
<keyword evidence="4" id="KW-1185">Reference proteome</keyword>
<feature type="chain" id="PRO_5034834077" evidence="2">
    <location>
        <begin position="19"/>
        <end position="718"/>
    </location>
</feature>
<keyword evidence="2" id="KW-0732">Signal</keyword>
<evidence type="ECO:0000256" key="2">
    <source>
        <dbReference type="SAM" id="SignalP"/>
    </source>
</evidence>